<gene>
    <name evidence="1" type="ORF">ACFS5N_11945</name>
</gene>
<dbReference type="Proteomes" id="UP001597557">
    <property type="component" value="Unassembled WGS sequence"/>
</dbReference>
<comment type="caution">
    <text evidence="1">The sequence shown here is derived from an EMBL/GenBank/DDBJ whole genome shotgun (WGS) entry which is preliminary data.</text>
</comment>
<name>A0ABW5YD49_9SPHI</name>
<evidence type="ECO:0008006" key="3">
    <source>
        <dbReference type="Google" id="ProtNLM"/>
    </source>
</evidence>
<protein>
    <recommendedName>
        <fullName evidence="3">Lipoprotein</fullName>
    </recommendedName>
</protein>
<proteinExistence type="predicted"/>
<accession>A0ABW5YD49</accession>
<sequence length="133" mass="14668">MKKLFILSITTLAIAGSITSCKKEGAPSKSLDARTVKFKLYTDKDFSGDEHNITFSIFIKDGSTHLFDSTYATMKIKDIPKAANAIITQKTIHASNNTLTVGFIYEIQGIGVSWHLDTLTAGQKSKVVDYNFQ</sequence>
<evidence type="ECO:0000313" key="2">
    <source>
        <dbReference type="Proteomes" id="UP001597557"/>
    </source>
</evidence>
<dbReference type="EMBL" id="JBHUPD010000002">
    <property type="protein sequence ID" value="MFD2873186.1"/>
    <property type="molecule type" value="Genomic_DNA"/>
</dbReference>
<dbReference type="PROSITE" id="PS51257">
    <property type="entry name" value="PROKAR_LIPOPROTEIN"/>
    <property type="match status" value="1"/>
</dbReference>
<dbReference type="RefSeq" id="WP_377185666.1">
    <property type="nucleotide sequence ID" value="NZ_JBHUPD010000002.1"/>
</dbReference>
<reference evidence="2" key="1">
    <citation type="journal article" date="2019" name="Int. J. Syst. Evol. Microbiol.">
        <title>The Global Catalogue of Microorganisms (GCM) 10K type strain sequencing project: providing services to taxonomists for standard genome sequencing and annotation.</title>
        <authorList>
            <consortium name="The Broad Institute Genomics Platform"/>
            <consortium name="The Broad Institute Genome Sequencing Center for Infectious Disease"/>
            <person name="Wu L."/>
            <person name="Ma J."/>
        </authorList>
    </citation>
    <scope>NUCLEOTIDE SEQUENCE [LARGE SCALE GENOMIC DNA]</scope>
    <source>
        <strain evidence="2">KCTC 22437</strain>
    </source>
</reference>
<keyword evidence="2" id="KW-1185">Reference proteome</keyword>
<organism evidence="1 2">
    <name type="scientific">Mucilaginibacter ximonensis</name>
    <dbReference type="NCBI Taxonomy" id="538021"/>
    <lineage>
        <taxon>Bacteria</taxon>
        <taxon>Pseudomonadati</taxon>
        <taxon>Bacteroidota</taxon>
        <taxon>Sphingobacteriia</taxon>
        <taxon>Sphingobacteriales</taxon>
        <taxon>Sphingobacteriaceae</taxon>
        <taxon>Mucilaginibacter</taxon>
    </lineage>
</organism>
<evidence type="ECO:0000313" key="1">
    <source>
        <dbReference type="EMBL" id="MFD2873186.1"/>
    </source>
</evidence>